<dbReference type="Pfam" id="PF07687">
    <property type="entry name" value="M20_dimer"/>
    <property type="match status" value="1"/>
</dbReference>
<dbReference type="GO" id="GO:0019877">
    <property type="term" value="P:diaminopimelate biosynthetic process"/>
    <property type="evidence" value="ECO:0007669"/>
    <property type="project" value="UniProtKB-ARBA"/>
</dbReference>
<reference evidence="5" key="1">
    <citation type="submission" date="2017-06" db="EMBL/GenBank/DDBJ databases">
        <title>Herbaspirillum phytohormonus sp. nov., isolated from the root nodule of Robinia pseudoacacia in lead-zinc mine.</title>
        <authorList>
            <person name="Fan M."/>
            <person name="Lin Y."/>
        </authorList>
    </citation>
    <scope>NUCLEOTIDE SEQUENCE [LARGE SCALE GENOMIC DNA]</scope>
    <source>
        <strain evidence="5">SC-089</strain>
    </source>
</reference>
<accession>A0A225MSD0</accession>
<feature type="binding site" evidence="2">
    <location>
        <position position="103"/>
    </location>
    <ligand>
        <name>Mn(2+)</name>
        <dbReference type="ChEBI" id="CHEBI:29035"/>
        <label>2</label>
    </ligand>
</feature>
<dbReference type="PANTHER" id="PTHR11014">
    <property type="entry name" value="PEPTIDASE M20 FAMILY MEMBER"/>
    <property type="match status" value="1"/>
</dbReference>
<dbReference type="Gene3D" id="3.40.630.10">
    <property type="entry name" value="Zn peptidases"/>
    <property type="match status" value="1"/>
</dbReference>
<proteinExistence type="predicted"/>
<comment type="cofactor">
    <cofactor evidence="2">
        <name>Mn(2+)</name>
        <dbReference type="ChEBI" id="CHEBI:29035"/>
    </cofactor>
    <text evidence="2">The Mn(2+) ion enhances activity.</text>
</comment>
<evidence type="ECO:0000313" key="4">
    <source>
        <dbReference type="EMBL" id="OWT64184.1"/>
    </source>
</evidence>
<dbReference type="InterPro" id="IPR036264">
    <property type="entry name" value="Bact_exopeptidase_dim_dom"/>
</dbReference>
<protein>
    <submittedName>
        <fullName evidence="4">Peptidase M20</fullName>
    </submittedName>
</protein>
<organism evidence="4 5">
    <name type="scientific">Candidimonas nitroreducens</name>
    <dbReference type="NCBI Taxonomy" id="683354"/>
    <lineage>
        <taxon>Bacteria</taxon>
        <taxon>Pseudomonadati</taxon>
        <taxon>Pseudomonadota</taxon>
        <taxon>Betaproteobacteria</taxon>
        <taxon>Burkholderiales</taxon>
        <taxon>Alcaligenaceae</taxon>
        <taxon>Candidimonas</taxon>
    </lineage>
</organism>
<name>A0A225MSD0_9BURK</name>
<feature type="binding site" evidence="2">
    <location>
        <position position="360"/>
    </location>
    <ligand>
        <name>Mn(2+)</name>
        <dbReference type="ChEBI" id="CHEBI:29035"/>
        <label>2</label>
    </ligand>
</feature>
<dbReference type="OrthoDB" id="8875216at2"/>
<gene>
    <name evidence="4" type="ORF">CEY11_06895</name>
</gene>
<dbReference type="NCBIfam" id="TIGR01891">
    <property type="entry name" value="amidohydrolases"/>
    <property type="match status" value="1"/>
</dbReference>
<keyword evidence="5" id="KW-1185">Reference proteome</keyword>
<evidence type="ECO:0000256" key="1">
    <source>
        <dbReference type="ARBA" id="ARBA00022801"/>
    </source>
</evidence>
<dbReference type="PIRSF" id="PIRSF005962">
    <property type="entry name" value="Pept_M20D_amidohydro"/>
    <property type="match status" value="1"/>
</dbReference>
<dbReference type="InterPro" id="IPR017439">
    <property type="entry name" value="Amidohydrolase"/>
</dbReference>
<dbReference type="CDD" id="cd05666">
    <property type="entry name" value="M20_Acy1-like"/>
    <property type="match status" value="1"/>
</dbReference>
<evidence type="ECO:0000259" key="3">
    <source>
        <dbReference type="Pfam" id="PF07687"/>
    </source>
</evidence>
<dbReference type="Proteomes" id="UP000214603">
    <property type="component" value="Unassembled WGS sequence"/>
</dbReference>
<feature type="binding site" evidence="2">
    <location>
        <position position="136"/>
    </location>
    <ligand>
        <name>Mn(2+)</name>
        <dbReference type="ChEBI" id="CHEBI:29035"/>
        <label>2</label>
    </ligand>
</feature>
<dbReference type="FunFam" id="3.30.70.360:FF:000001">
    <property type="entry name" value="N-acetyldiaminopimelate deacetylase"/>
    <property type="match status" value="1"/>
</dbReference>
<sequence>MDPLQLISQPLRLQMAEWRHDLHSHPETAFEEHRTSDMVAAALGAMGMAVDRGLAGTGVVGTLHNGAGPSLGLRADMDALNMQEKGDCPHASAYSGKMHACGHDGHTAMLLGAAAYLSEHKPFRGTLHFIFQPAEENEGGGRRMVEQGLFERFPCDAVYGLHNFPQFPLGTFAIREGAMFSASDFFEIKITGKGAHAAAPHTGTDAIVAAAYVVAALQNVVSRNVDPLESLILSVTQIKAGDTWNVLPQEALIRGTCRSFAAPVRKLAQERIGQICDGIALSSATRIELDYREGYPAVVNPAAPTQAAIRAAQAVAGKANVDTHCRPRVGSEDFSFMQQARPGAYIMLGTARSDNDPPLHNPYYDFNDDALPFGAAYWITLAQQLLPQSQA</sequence>
<dbReference type="SUPFAM" id="SSF55031">
    <property type="entry name" value="Bacterial exopeptidase dimerisation domain"/>
    <property type="match status" value="1"/>
</dbReference>
<dbReference type="AlphaFoldDB" id="A0A225MSD0"/>
<evidence type="ECO:0000256" key="2">
    <source>
        <dbReference type="PIRSR" id="PIRSR005962-1"/>
    </source>
</evidence>
<dbReference type="RefSeq" id="WP_088602765.1">
    <property type="nucleotide sequence ID" value="NZ_NJIH01000003.1"/>
</dbReference>
<keyword evidence="1" id="KW-0378">Hydrolase</keyword>
<dbReference type="Pfam" id="PF01546">
    <property type="entry name" value="Peptidase_M20"/>
    <property type="match status" value="1"/>
</dbReference>
<feature type="binding site" evidence="2">
    <location>
        <position position="101"/>
    </location>
    <ligand>
        <name>Mn(2+)</name>
        <dbReference type="ChEBI" id="CHEBI:29035"/>
        <label>2</label>
    </ligand>
</feature>
<keyword evidence="2" id="KW-0479">Metal-binding</keyword>
<dbReference type="InterPro" id="IPR002933">
    <property type="entry name" value="Peptidase_M20"/>
</dbReference>
<feature type="binding site" evidence="2">
    <location>
        <position position="162"/>
    </location>
    <ligand>
        <name>Mn(2+)</name>
        <dbReference type="ChEBI" id="CHEBI:29035"/>
        <label>2</label>
    </ligand>
</feature>
<feature type="domain" description="Peptidase M20 dimerisation" evidence="3">
    <location>
        <begin position="186"/>
        <end position="259"/>
    </location>
</feature>
<dbReference type="InterPro" id="IPR011650">
    <property type="entry name" value="Peptidase_M20_dimer"/>
</dbReference>
<dbReference type="GO" id="GO:0050118">
    <property type="term" value="F:N-acetyldiaminopimelate deacetylase activity"/>
    <property type="evidence" value="ECO:0007669"/>
    <property type="project" value="UniProtKB-ARBA"/>
</dbReference>
<dbReference type="PANTHER" id="PTHR11014:SF63">
    <property type="entry name" value="METALLOPEPTIDASE, PUTATIVE (AFU_ORTHOLOGUE AFUA_6G09600)-RELATED"/>
    <property type="match status" value="1"/>
</dbReference>
<keyword evidence="2" id="KW-0464">Manganese</keyword>
<dbReference type="Gene3D" id="3.30.70.360">
    <property type="match status" value="1"/>
</dbReference>
<evidence type="ECO:0000313" key="5">
    <source>
        <dbReference type="Proteomes" id="UP000214603"/>
    </source>
</evidence>
<dbReference type="SUPFAM" id="SSF53187">
    <property type="entry name" value="Zn-dependent exopeptidases"/>
    <property type="match status" value="1"/>
</dbReference>
<dbReference type="EMBL" id="NJIH01000003">
    <property type="protein sequence ID" value="OWT64184.1"/>
    <property type="molecule type" value="Genomic_DNA"/>
</dbReference>
<comment type="caution">
    <text evidence="4">The sequence shown here is derived from an EMBL/GenBank/DDBJ whole genome shotgun (WGS) entry which is preliminary data.</text>
</comment>
<dbReference type="GO" id="GO:0046872">
    <property type="term" value="F:metal ion binding"/>
    <property type="evidence" value="ECO:0007669"/>
    <property type="project" value="UniProtKB-KW"/>
</dbReference>